<proteinExistence type="predicted"/>
<reference evidence="1" key="1">
    <citation type="journal article" date="2022" name="J. Anim. Sci.">
        <title>Whole genome sequence analyses-based assessment of virulence potential and antimicrobial susceptibilities and resistance of Enterococcus faecium strains isolated from commercial swine and cattle probiotic products.</title>
        <authorList>
            <person name="Shridhar P.B."/>
            <person name="Amachawadi R.G."/>
            <person name="Tokach M."/>
            <person name="Patel I."/>
            <person name="Gangiredla J."/>
            <person name="Mammel M."/>
            <person name="Nagaraja T.G."/>
        </authorList>
    </citation>
    <scope>NUCLEOTIDE SEQUENCE</scope>
    <source>
        <strain evidence="1">EF215</strain>
    </source>
</reference>
<name>A0A2S7M4M1_ENTFC</name>
<evidence type="ECO:0000313" key="1">
    <source>
        <dbReference type="EMBL" id="MBX4223627.1"/>
    </source>
</evidence>
<dbReference type="AlphaFoldDB" id="A0A2S7M4M1"/>
<dbReference type="Proteomes" id="UP001139644">
    <property type="component" value="Unassembled WGS sequence"/>
</dbReference>
<dbReference type="EMBL" id="JAIFOC010000139">
    <property type="protein sequence ID" value="MBX4223627.1"/>
    <property type="molecule type" value="Genomic_DNA"/>
</dbReference>
<sequence length="98" mass="11556">MANNLHYVTNLESRQFDPCWHQIDAQTKELLLGWEENQVVRDFSLNFIMIDYYNLATSMQRFPNYGMDIDSFKQKSFSGEIQNEESNNLVIPILYEPG</sequence>
<comment type="caution">
    <text evidence="1">The sequence shown here is derived from an EMBL/GenBank/DDBJ whole genome shotgun (WGS) entry which is preliminary data.</text>
</comment>
<accession>A0A2S7M4M1</accession>
<gene>
    <name evidence="1" type="ORF">KYX88_12630</name>
</gene>
<protein>
    <submittedName>
        <fullName evidence="1">Uncharacterized protein</fullName>
    </submittedName>
</protein>
<dbReference type="RefSeq" id="WP_002307630.1">
    <property type="nucleotide sequence ID" value="NZ_CABGIY010000038.1"/>
</dbReference>
<evidence type="ECO:0000313" key="2">
    <source>
        <dbReference type="Proteomes" id="UP001139644"/>
    </source>
</evidence>
<organism evidence="1 2">
    <name type="scientific">Enterococcus faecium</name>
    <name type="common">Streptococcus faecium</name>
    <dbReference type="NCBI Taxonomy" id="1352"/>
    <lineage>
        <taxon>Bacteria</taxon>
        <taxon>Bacillati</taxon>
        <taxon>Bacillota</taxon>
        <taxon>Bacilli</taxon>
        <taxon>Lactobacillales</taxon>
        <taxon>Enterococcaceae</taxon>
        <taxon>Enterococcus</taxon>
    </lineage>
</organism>